<dbReference type="InterPro" id="IPR036388">
    <property type="entry name" value="WH-like_DNA-bd_sf"/>
</dbReference>
<dbReference type="PhylomeDB" id="T1JBP4"/>
<dbReference type="eggNOG" id="KOG3712">
    <property type="taxonomic scope" value="Eukaryota"/>
</dbReference>
<dbReference type="GO" id="GO:0000978">
    <property type="term" value="F:RNA polymerase II cis-regulatory region sequence-specific DNA binding"/>
    <property type="evidence" value="ECO:0007669"/>
    <property type="project" value="TreeGrafter"/>
</dbReference>
<dbReference type="Pfam" id="PF25340">
    <property type="entry name" value="BCD_RFX"/>
    <property type="match status" value="1"/>
</dbReference>
<proteinExistence type="predicted"/>
<dbReference type="EMBL" id="JH432016">
    <property type="status" value="NOT_ANNOTATED_CDS"/>
    <property type="molecule type" value="Genomic_DNA"/>
</dbReference>
<name>T1JBP4_STRMM</name>
<dbReference type="Proteomes" id="UP000014500">
    <property type="component" value="Unassembled WGS sequence"/>
</dbReference>
<reference evidence="3" key="2">
    <citation type="submission" date="2015-02" db="UniProtKB">
        <authorList>
            <consortium name="EnsemblMetazoa"/>
        </authorList>
    </citation>
    <scope>IDENTIFICATION</scope>
</reference>
<dbReference type="SUPFAM" id="SSF46785">
    <property type="entry name" value="Winged helix' DNA-binding domain"/>
    <property type="match status" value="1"/>
</dbReference>
<accession>T1JBP4</accession>
<dbReference type="PROSITE" id="PS51526">
    <property type="entry name" value="RFX_DBD"/>
    <property type="match status" value="1"/>
</dbReference>
<dbReference type="InterPro" id="IPR057321">
    <property type="entry name" value="RFX1-4/6/8-like_BCD"/>
</dbReference>
<sequence>MTSLNTINMTNEEAWLLNKISIWLRLICVDDMEAQGEPKLVNKPLRPHSTPATLMWLEENYEIADGICIPRSTLYMHYVDFCDRNGMQPVNAASFGKSFTNHFNNFKFTIVIVISTCDWIYICSSAGDVKKEIIRQTSPYSPKSKLATLLPEFPNARSLHLPSSVAEEKVATFVMMYRTHCQRVMDTVIRASFDEVESFLLHFWQGMPSHIMSVLGTNVIVNIIGVCDSILYRAISNVLLPTVLQPLPDSLTQVIRKFSKDLESWIKVAMEDLPENLATVKIDLARIFSQTLRRQTSLNHLCQASRMVLHNPDITTQMLQDWRNIDQDSICRQTIYTMDKTYNCVSLEFITNLYREFEILLEEQSSIEAYADWLETMVDRCVVKPGRRHKTSIRRLSRQFLLMWSSFGTRVIRDMTLHSAPSFGSFHLLHLTFDDYVLYLVETLHSEERMRELYANITTDTPPSFSDSDETFGDPDGNLNKIKWYNPPGSNSSEAISQMVLTPTIPSSRPNNEVIAAAEISPQNSATDSSNTQRENCMMNEDSSENATHIMNEYQAGSEPYNSMYPYGGFDSRNGYRGNSRTYSYPSNQYIMTTHNTESNPADVSTSTREINVRNVEATTGLEYTNTYLSYRRTEYTNYPYEANTASVIYPSSQENSYYQAYENSTCYNGRSYKLKDDARDAKERMDEGVECDVEKPVENPVIIQYNLNGTYVRV</sequence>
<evidence type="ECO:0000313" key="3">
    <source>
        <dbReference type="EnsemblMetazoa" id="SMAR011197-PA"/>
    </source>
</evidence>
<dbReference type="PANTHER" id="PTHR12619">
    <property type="entry name" value="RFX TRANSCRIPTION FACTOR FAMILY"/>
    <property type="match status" value="1"/>
</dbReference>
<evidence type="ECO:0000313" key="4">
    <source>
        <dbReference type="Proteomes" id="UP000014500"/>
    </source>
</evidence>
<reference evidence="4" key="1">
    <citation type="submission" date="2011-05" db="EMBL/GenBank/DDBJ databases">
        <authorList>
            <person name="Richards S.R."/>
            <person name="Qu J."/>
            <person name="Jiang H."/>
            <person name="Jhangiani S.N."/>
            <person name="Agravi P."/>
            <person name="Goodspeed R."/>
            <person name="Gross S."/>
            <person name="Mandapat C."/>
            <person name="Jackson L."/>
            <person name="Mathew T."/>
            <person name="Pu L."/>
            <person name="Thornton R."/>
            <person name="Saada N."/>
            <person name="Wilczek-Boney K.B."/>
            <person name="Lee S."/>
            <person name="Kovar C."/>
            <person name="Wu Y."/>
            <person name="Scherer S.E."/>
            <person name="Worley K.C."/>
            <person name="Muzny D.M."/>
            <person name="Gibbs R."/>
        </authorList>
    </citation>
    <scope>NUCLEOTIDE SEQUENCE</scope>
    <source>
        <strain evidence="4">Brora</strain>
    </source>
</reference>
<dbReference type="AlphaFoldDB" id="T1JBP4"/>
<dbReference type="EnsemblMetazoa" id="SMAR011197-RA">
    <property type="protein sequence ID" value="SMAR011197-PA"/>
    <property type="gene ID" value="SMAR011197"/>
</dbReference>
<dbReference type="STRING" id="126957.T1JBP4"/>
<evidence type="ECO:0000259" key="2">
    <source>
        <dbReference type="PROSITE" id="PS51526"/>
    </source>
</evidence>
<feature type="domain" description="RFX-type winged-helix" evidence="2">
    <location>
        <begin position="53"/>
        <end position="132"/>
    </location>
</feature>
<dbReference type="Gene3D" id="1.10.10.10">
    <property type="entry name" value="Winged helix-like DNA-binding domain superfamily/Winged helix DNA-binding domain"/>
    <property type="match status" value="1"/>
</dbReference>
<dbReference type="InterPro" id="IPR003150">
    <property type="entry name" value="DNA-bd_RFX"/>
</dbReference>
<protein>
    <recommendedName>
        <fullName evidence="2">RFX-type winged-helix domain-containing protein</fullName>
    </recommendedName>
</protein>
<keyword evidence="1" id="KW-0238">DNA-binding</keyword>
<dbReference type="PANTHER" id="PTHR12619:SF5">
    <property type="entry name" value="TRANSCRIPTION FACTOR RFX4"/>
    <property type="match status" value="1"/>
</dbReference>
<evidence type="ECO:0000256" key="1">
    <source>
        <dbReference type="ARBA" id="ARBA00023125"/>
    </source>
</evidence>
<dbReference type="HOGENOM" id="CLU_386532_0_0_1"/>
<dbReference type="InterPro" id="IPR036390">
    <property type="entry name" value="WH_DNA-bd_sf"/>
</dbReference>
<organism evidence="3 4">
    <name type="scientific">Strigamia maritima</name>
    <name type="common">European centipede</name>
    <name type="synonym">Geophilus maritimus</name>
    <dbReference type="NCBI Taxonomy" id="126957"/>
    <lineage>
        <taxon>Eukaryota</taxon>
        <taxon>Metazoa</taxon>
        <taxon>Ecdysozoa</taxon>
        <taxon>Arthropoda</taxon>
        <taxon>Myriapoda</taxon>
        <taxon>Chilopoda</taxon>
        <taxon>Pleurostigmophora</taxon>
        <taxon>Geophilomorpha</taxon>
        <taxon>Linotaeniidae</taxon>
        <taxon>Strigamia</taxon>
    </lineage>
</organism>
<keyword evidence="4" id="KW-1185">Reference proteome</keyword>
<dbReference type="InterPro" id="IPR039779">
    <property type="entry name" value="RFX-like"/>
</dbReference>
<dbReference type="Pfam" id="PF02257">
    <property type="entry name" value="RFX_DNA_binding"/>
    <property type="match status" value="1"/>
</dbReference>
<dbReference type="GO" id="GO:0000981">
    <property type="term" value="F:DNA-binding transcription factor activity, RNA polymerase II-specific"/>
    <property type="evidence" value="ECO:0007669"/>
    <property type="project" value="TreeGrafter"/>
</dbReference>